<name>A0A8T0CC95_9GAMM</name>
<protein>
    <recommendedName>
        <fullName evidence="4 12">UDP-3-O-acyl-N-acetylglucosamine deacetylase</fullName>
        <shortName evidence="12">UDP-3-O-acyl-GlcNAc deacetylase</shortName>
        <ecNumber evidence="4 12">3.5.1.108</ecNumber>
    </recommendedName>
    <alternativeName>
        <fullName evidence="12">UDP-3-O-[R-3-hydroxymyristoyl]-N-acetylglucosamine deacetylase</fullName>
    </alternativeName>
</protein>
<evidence type="ECO:0000256" key="11">
    <source>
        <dbReference type="ARBA" id="ARBA00024535"/>
    </source>
</evidence>
<dbReference type="GO" id="GO:0103117">
    <property type="term" value="F:UDP-3-O-acyl-N-acetylglucosamine deacetylase activity"/>
    <property type="evidence" value="ECO:0007669"/>
    <property type="project" value="UniProtKB-UniRule"/>
</dbReference>
<evidence type="ECO:0000256" key="3">
    <source>
        <dbReference type="ARBA" id="ARBA00005002"/>
    </source>
</evidence>
<evidence type="ECO:0000256" key="1">
    <source>
        <dbReference type="ARBA" id="ARBA00001947"/>
    </source>
</evidence>
<gene>
    <name evidence="12 13" type="primary">lpxC</name>
    <name evidence="13" type="ORF">PRUB_a2953</name>
</gene>
<comment type="function">
    <text evidence="2 12">Catalyzes the hydrolysis of UDP-3-O-myristoyl-N-acetylglucosamine to form UDP-3-O-myristoylglucosamine and acetate, the committed step in lipid A biosynthesis.</text>
</comment>
<evidence type="ECO:0000256" key="4">
    <source>
        <dbReference type="ARBA" id="ARBA00012745"/>
    </source>
</evidence>
<reference evidence="13 14" key="1">
    <citation type="journal article" date="2012" name="J. Bacteriol.">
        <title>Genome sequence of the cycloprodigiosin-producing bacterial strain Pseudoalteromonas rubra ATCC 29570(T).</title>
        <authorList>
            <person name="Xie B.B."/>
            <person name="Shu Y.L."/>
            <person name="Qin Q.L."/>
            <person name="Rong J.C."/>
            <person name="Zhang X.Y."/>
            <person name="Chen X.L."/>
            <person name="Zhou B.C."/>
            <person name="Zhang Y.Z."/>
        </authorList>
    </citation>
    <scope>NUCLEOTIDE SEQUENCE [LARGE SCALE GENOMIC DNA]</scope>
    <source>
        <strain evidence="13 14">DSM 6842</strain>
    </source>
</reference>
<dbReference type="Proteomes" id="UP000016480">
    <property type="component" value="Unassembled WGS sequence"/>
</dbReference>
<keyword evidence="9 12" id="KW-0862">Zinc</keyword>
<evidence type="ECO:0000313" key="14">
    <source>
        <dbReference type="Proteomes" id="UP000016480"/>
    </source>
</evidence>
<dbReference type="GO" id="GO:0046872">
    <property type="term" value="F:metal ion binding"/>
    <property type="evidence" value="ECO:0007669"/>
    <property type="project" value="UniProtKB-KW"/>
</dbReference>
<evidence type="ECO:0000256" key="6">
    <source>
        <dbReference type="ARBA" id="ARBA00022556"/>
    </source>
</evidence>
<keyword evidence="8 12" id="KW-0378">Hydrolase</keyword>
<feature type="binding site" evidence="12">
    <location>
        <position position="256"/>
    </location>
    <ligand>
        <name>Zn(2+)</name>
        <dbReference type="ChEBI" id="CHEBI:29105"/>
    </ligand>
</feature>
<evidence type="ECO:0000256" key="10">
    <source>
        <dbReference type="ARBA" id="ARBA00023098"/>
    </source>
</evidence>
<dbReference type="Gene3D" id="3.30.230.20">
    <property type="entry name" value="lpxc deacetylase, domain 1"/>
    <property type="match status" value="1"/>
</dbReference>
<dbReference type="EMBL" id="AHCD03000026">
    <property type="protein sequence ID" value="KAF7788323.1"/>
    <property type="molecule type" value="Genomic_DNA"/>
</dbReference>
<evidence type="ECO:0000256" key="5">
    <source>
        <dbReference type="ARBA" id="ARBA00022516"/>
    </source>
</evidence>
<dbReference type="GO" id="GO:0016020">
    <property type="term" value="C:membrane"/>
    <property type="evidence" value="ECO:0007669"/>
    <property type="project" value="GOC"/>
</dbReference>
<proteinExistence type="inferred from homology"/>
<organism evidence="13 14">
    <name type="scientific">Pseudoalteromonas rubra</name>
    <dbReference type="NCBI Taxonomy" id="43658"/>
    <lineage>
        <taxon>Bacteria</taxon>
        <taxon>Pseudomonadati</taxon>
        <taxon>Pseudomonadota</taxon>
        <taxon>Gammaproteobacteria</taxon>
        <taxon>Alteromonadales</taxon>
        <taxon>Pseudoalteromonadaceae</taxon>
        <taxon>Pseudoalteromonas</taxon>
    </lineage>
</organism>
<comment type="cofactor">
    <cofactor evidence="1 12">
        <name>Zn(2+)</name>
        <dbReference type="ChEBI" id="CHEBI:29105"/>
    </cofactor>
</comment>
<evidence type="ECO:0000256" key="2">
    <source>
        <dbReference type="ARBA" id="ARBA00002923"/>
    </source>
</evidence>
<dbReference type="PANTHER" id="PTHR33694">
    <property type="entry name" value="UDP-3-O-ACYL-N-ACETYLGLUCOSAMINE DEACETYLASE 1, MITOCHONDRIAL-RELATED"/>
    <property type="match status" value="1"/>
</dbReference>
<feature type="binding site" evidence="12">
    <location>
        <position position="260"/>
    </location>
    <ligand>
        <name>Zn(2+)</name>
        <dbReference type="ChEBI" id="CHEBI:29105"/>
    </ligand>
</feature>
<evidence type="ECO:0000256" key="8">
    <source>
        <dbReference type="ARBA" id="ARBA00022801"/>
    </source>
</evidence>
<comment type="catalytic activity">
    <reaction evidence="11 12">
        <text>a UDP-3-O-[(3R)-3-hydroxyacyl]-N-acetyl-alpha-D-glucosamine + H2O = a UDP-3-O-[(3R)-3-hydroxyacyl]-alpha-D-glucosamine + acetate</text>
        <dbReference type="Rhea" id="RHEA:67816"/>
        <dbReference type="ChEBI" id="CHEBI:15377"/>
        <dbReference type="ChEBI" id="CHEBI:30089"/>
        <dbReference type="ChEBI" id="CHEBI:137740"/>
        <dbReference type="ChEBI" id="CHEBI:173225"/>
        <dbReference type="EC" id="3.5.1.108"/>
    </reaction>
</comment>
<dbReference type="SUPFAM" id="SSF54211">
    <property type="entry name" value="Ribosomal protein S5 domain 2-like"/>
    <property type="match status" value="2"/>
</dbReference>
<comment type="similarity">
    <text evidence="12">Belongs to the LpxC family.</text>
</comment>
<dbReference type="InterPro" id="IPR004463">
    <property type="entry name" value="UDP-acyl_GlcNac_deAcase"/>
</dbReference>
<dbReference type="AlphaFoldDB" id="A0A8T0CC95"/>
<keyword evidence="6 12" id="KW-0441">Lipid A biosynthesis</keyword>
<keyword evidence="10 12" id="KW-0443">Lipid metabolism</keyword>
<evidence type="ECO:0000256" key="9">
    <source>
        <dbReference type="ARBA" id="ARBA00022833"/>
    </source>
</evidence>
<sequence length="325" mass="35993">MIEFAVYLFINQSEADEPMIKQRTIAEVVKATGVGLHKGEKVTITLRPASVNTGIVFRRVDLDPVVDFETTPEAVGDTQLCTCLTNKDGVRLSTTEHLIAAVAALGIDNLIVELDSAEVPIMDGSALPFIYLLQKGGIAEQNQAKRFIRIKEKVRVEDGDKWAEIEPYDGFHIDFEIAFNHPAINASRQRIGLDITAQSFTEEISRARTFGFMKDIEYMHANNLALGGSMDNAVVLDEFKVLNPNGLRYKDEFVKHKILDCVGDMFMAGHNILGKITCFKSGHGLNNKLLRQVMATESAWEWATFDEPVTMPAPGMEVDSTLATA</sequence>
<feature type="active site" description="Proton donor" evidence="12">
    <location>
        <position position="283"/>
    </location>
</feature>
<dbReference type="PANTHER" id="PTHR33694:SF1">
    <property type="entry name" value="UDP-3-O-ACYL-N-ACETYLGLUCOSAMINE DEACETYLASE 1, MITOCHONDRIAL-RELATED"/>
    <property type="match status" value="1"/>
</dbReference>
<evidence type="ECO:0000256" key="12">
    <source>
        <dbReference type="HAMAP-Rule" id="MF_00388"/>
    </source>
</evidence>
<keyword evidence="7 12" id="KW-0479">Metal-binding</keyword>
<keyword evidence="5 12" id="KW-0444">Lipid biosynthesis</keyword>
<dbReference type="GO" id="GO:0009245">
    <property type="term" value="P:lipid A biosynthetic process"/>
    <property type="evidence" value="ECO:0007669"/>
    <property type="project" value="UniProtKB-UniRule"/>
</dbReference>
<comment type="pathway">
    <text evidence="3 12">Glycolipid biosynthesis; lipid IV(A) biosynthesis; lipid IV(A) from (3R)-3-hydroxytetradecanoyl-[acyl-carrier-protein] and UDP-N-acetyl-alpha-D-glucosamine: step 2/6.</text>
</comment>
<evidence type="ECO:0000256" key="7">
    <source>
        <dbReference type="ARBA" id="ARBA00022723"/>
    </source>
</evidence>
<dbReference type="Gene3D" id="3.30.1700.10">
    <property type="entry name" value="lpxc deacetylase, domain 2"/>
    <property type="match status" value="1"/>
</dbReference>
<dbReference type="NCBIfam" id="TIGR00325">
    <property type="entry name" value="lpxC"/>
    <property type="match status" value="1"/>
</dbReference>
<dbReference type="HAMAP" id="MF_00388">
    <property type="entry name" value="LpxC"/>
    <property type="match status" value="1"/>
</dbReference>
<dbReference type="InterPro" id="IPR020568">
    <property type="entry name" value="Ribosomal_Su5_D2-typ_SF"/>
</dbReference>
<accession>A0A8T0CC95</accession>
<evidence type="ECO:0000313" key="13">
    <source>
        <dbReference type="EMBL" id="KAF7788323.1"/>
    </source>
</evidence>
<dbReference type="EC" id="3.5.1.108" evidence="4 12"/>
<dbReference type="InterPro" id="IPR011334">
    <property type="entry name" value="UDP-acyl_GlcNac_deAcase_C"/>
</dbReference>
<comment type="caution">
    <text evidence="13">The sequence shown here is derived from an EMBL/GenBank/DDBJ whole genome shotgun (WGS) entry which is preliminary data.</text>
</comment>
<dbReference type="Pfam" id="PF03331">
    <property type="entry name" value="LpxC"/>
    <property type="match status" value="1"/>
</dbReference>
<dbReference type="InterPro" id="IPR015870">
    <property type="entry name" value="UDP-acyl_N-AcGlcN_deAcase_N"/>
</dbReference>
<feature type="binding site" evidence="12">
    <location>
        <position position="97"/>
    </location>
    <ligand>
        <name>Zn(2+)</name>
        <dbReference type="ChEBI" id="CHEBI:29105"/>
    </ligand>
</feature>